<gene>
    <name evidence="2" type="ORF">GYY_03885</name>
</gene>
<protein>
    <submittedName>
        <fullName evidence="2">Uncharacterized protein</fullName>
    </submittedName>
</protein>
<keyword evidence="1" id="KW-1133">Transmembrane helix</keyword>
<dbReference type="KEGG" id="mmd:GYY_03885"/>
<evidence type="ECO:0000256" key="1">
    <source>
        <dbReference type="SAM" id="Phobius"/>
    </source>
</evidence>
<dbReference type="Proteomes" id="UP000008889">
    <property type="component" value="Chromosome"/>
</dbReference>
<dbReference type="EMBL" id="CP002913">
    <property type="protein sequence ID" value="AEK19654.1"/>
    <property type="molecule type" value="Genomic_DNA"/>
</dbReference>
<proteinExistence type="predicted"/>
<sequence>MIRLLLPLIMVFLIIFGMISLVNLKKESKNMISRMEKISK</sequence>
<accession>G0H4M3</accession>
<name>G0H4M3_METMI</name>
<dbReference type="HOGENOM" id="CLU_3282853_0_0_2"/>
<reference evidence="2 3" key="1">
    <citation type="journal article" date="2011" name="J. Bacteriol.">
        <title>Complete Genome Sequence of a Nonculturable Methanococcus maripaludis Strain Extracted in a Metagenomic Survey of Petroleum Reservoir Fluids.</title>
        <authorList>
            <person name="Wang X."/>
            <person name="Greenfield P."/>
            <person name="Li D."/>
            <person name="Hendry P."/>
            <person name="Volk H."/>
            <person name="Sutherland T.D."/>
        </authorList>
    </citation>
    <scope>NUCLEOTIDE SEQUENCE [LARGE SCALE GENOMIC DNA]</scope>
    <source>
        <strain evidence="2 3">X1</strain>
    </source>
</reference>
<dbReference type="AlphaFoldDB" id="G0H4M3"/>
<keyword evidence="1" id="KW-0472">Membrane</keyword>
<keyword evidence="1" id="KW-0812">Transmembrane</keyword>
<feature type="transmembrane region" description="Helical" evidence="1">
    <location>
        <begin position="6"/>
        <end position="24"/>
    </location>
</feature>
<evidence type="ECO:0000313" key="2">
    <source>
        <dbReference type="EMBL" id="AEK19654.1"/>
    </source>
</evidence>
<evidence type="ECO:0000313" key="3">
    <source>
        <dbReference type="Proteomes" id="UP000008889"/>
    </source>
</evidence>
<organism evidence="3">
    <name type="scientific">Methanococcus maripaludis X1</name>
    <dbReference type="NCBI Taxonomy" id="1053692"/>
    <lineage>
        <taxon>Archaea</taxon>
        <taxon>Methanobacteriati</taxon>
        <taxon>Methanobacteriota</taxon>
        <taxon>Methanomada group</taxon>
        <taxon>Methanococci</taxon>
        <taxon>Methanococcales</taxon>
        <taxon>Methanococcaceae</taxon>
        <taxon>Methanococcus</taxon>
    </lineage>
</organism>